<organism evidence="2 3">
    <name type="scientific">Penicillium capsulatum</name>
    <dbReference type="NCBI Taxonomy" id="69766"/>
    <lineage>
        <taxon>Eukaryota</taxon>
        <taxon>Fungi</taxon>
        <taxon>Dikarya</taxon>
        <taxon>Ascomycota</taxon>
        <taxon>Pezizomycotina</taxon>
        <taxon>Eurotiomycetes</taxon>
        <taxon>Eurotiomycetidae</taxon>
        <taxon>Eurotiales</taxon>
        <taxon>Aspergillaceae</taxon>
        <taxon>Penicillium</taxon>
    </lineage>
</organism>
<reference evidence="2" key="1">
    <citation type="submission" date="2022-11" db="EMBL/GenBank/DDBJ databases">
        <authorList>
            <person name="Petersen C."/>
        </authorList>
    </citation>
    <scope>NUCLEOTIDE SEQUENCE</scope>
    <source>
        <strain evidence="2">IBT 21917</strain>
    </source>
</reference>
<dbReference type="AlphaFoldDB" id="A0A9W9IGV1"/>
<dbReference type="InterPro" id="IPR045518">
    <property type="entry name" value="2EXR"/>
</dbReference>
<dbReference type="Proteomes" id="UP001146351">
    <property type="component" value="Unassembled WGS sequence"/>
</dbReference>
<dbReference type="PANTHER" id="PTHR35910:SF1">
    <property type="entry name" value="2EXR DOMAIN-CONTAINING PROTEIN"/>
    <property type="match status" value="1"/>
</dbReference>
<feature type="domain" description="2EXR" evidence="1">
    <location>
        <begin position="9"/>
        <end position="122"/>
    </location>
</feature>
<dbReference type="OrthoDB" id="2142759at2759"/>
<evidence type="ECO:0000313" key="3">
    <source>
        <dbReference type="Proteomes" id="UP001146351"/>
    </source>
</evidence>
<protein>
    <recommendedName>
        <fullName evidence="1">2EXR domain-containing protein</fullName>
    </recommendedName>
</protein>
<dbReference type="PANTHER" id="PTHR35910">
    <property type="entry name" value="2EXR DOMAIN-CONTAINING PROTEIN"/>
    <property type="match status" value="1"/>
</dbReference>
<gene>
    <name evidence="2" type="ORF">N7492_002068</name>
</gene>
<reference evidence="2" key="2">
    <citation type="journal article" date="2023" name="IMA Fungus">
        <title>Comparative genomic study of the Penicillium genus elucidates a diverse pangenome and 15 lateral gene transfer events.</title>
        <authorList>
            <person name="Petersen C."/>
            <person name="Sorensen T."/>
            <person name="Nielsen M.R."/>
            <person name="Sondergaard T.E."/>
            <person name="Sorensen J.L."/>
            <person name="Fitzpatrick D.A."/>
            <person name="Frisvad J.C."/>
            <person name="Nielsen K.L."/>
        </authorList>
    </citation>
    <scope>NUCLEOTIDE SEQUENCE</scope>
    <source>
        <strain evidence="2">IBT 21917</strain>
    </source>
</reference>
<name>A0A9W9IGV1_9EURO</name>
<sequence>MSLPTYRDFRHFPSLPPEIRLMVWEYTWPMPRVIEAASFEVVDDDYYEEFTILRPAGPLSKFLDHEFDSRVLESKPLEICPHPVALGVCHESRQHTLKHFLAMRHSKSDTGSFFFRPLHDLLWFSIDFADDKERLQDLTHFYGDQLVHFQVVLVHENDWIVDTPDGYMSNFLAPMGPLAEIHIVYSDFDDNDKLIEPKAEELSVRAQELKDMYADLMHGIHDKNGKASRIRYLDRCGRYYW</sequence>
<dbReference type="Pfam" id="PF20150">
    <property type="entry name" value="2EXR"/>
    <property type="match status" value="1"/>
</dbReference>
<evidence type="ECO:0000313" key="2">
    <source>
        <dbReference type="EMBL" id="KAJ5178858.1"/>
    </source>
</evidence>
<evidence type="ECO:0000259" key="1">
    <source>
        <dbReference type="Pfam" id="PF20150"/>
    </source>
</evidence>
<comment type="caution">
    <text evidence="2">The sequence shown here is derived from an EMBL/GenBank/DDBJ whole genome shotgun (WGS) entry which is preliminary data.</text>
</comment>
<dbReference type="EMBL" id="JAPQKO010000002">
    <property type="protein sequence ID" value="KAJ5178858.1"/>
    <property type="molecule type" value="Genomic_DNA"/>
</dbReference>
<keyword evidence="3" id="KW-1185">Reference proteome</keyword>
<proteinExistence type="predicted"/>
<accession>A0A9W9IGV1</accession>